<name>A0A6L5JXV6_RHOTE</name>
<proteinExistence type="inferred from homology"/>
<dbReference type="OrthoDB" id="9775794at2"/>
<evidence type="ECO:0000256" key="1">
    <source>
        <dbReference type="ARBA" id="ARBA00005254"/>
    </source>
</evidence>
<sequence length="259" mass="27917">MSGQILCTRRDSIATVTLDHPEKRNALDLSMWQSLATTLRTLAADSSLRCVVVRGAGDEAFAAGGDIEEFLHARDTLERAQSYHAAVGAALRAIADCPHPTLAAIRGACIGGGLEIASQCDLRLCGDSARFGVPINRLGFSMYPEEMQGVLAIAGPATTLELLLEGRILTAAEALARGLVTRVVPDAQLTAEVDATTQRIAAGAPLVARWHKQWVRRLQQPAPLSADELRQSFAFLDTADYQEGLHAFLEKRKPEFRGC</sequence>
<organism evidence="4 5">
    <name type="scientific">Rhodocyclus tenuis</name>
    <name type="common">Rhodospirillum tenue</name>
    <dbReference type="NCBI Taxonomy" id="1066"/>
    <lineage>
        <taxon>Bacteria</taxon>
        <taxon>Pseudomonadati</taxon>
        <taxon>Pseudomonadota</taxon>
        <taxon>Betaproteobacteria</taxon>
        <taxon>Rhodocyclales</taxon>
        <taxon>Rhodocyclaceae</taxon>
        <taxon>Rhodocyclus</taxon>
    </lineage>
</organism>
<dbReference type="Gene3D" id="3.90.226.10">
    <property type="entry name" value="2-enoyl-CoA Hydratase, Chain A, domain 1"/>
    <property type="match status" value="1"/>
</dbReference>
<comment type="caution">
    <text evidence="4">The sequence shown here is derived from an EMBL/GenBank/DDBJ whole genome shotgun (WGS) entry which is preliminary data.</text>
</comment>
<evidence type="ECO:0000256" key="3">
    <source>
        <dbReference type="RuleBase" id="RU003707"/>
    </source>
</evidence>
<dbReference type="GO" id="GO:0006635">
    <property type="term" value="P:fatty acid beta-oxidation"/>
    <property type="evidence" value="ECO:0007669"/>
    <property type="project" value="TreeGrafter"/>
</dbReference>
<dbReference type="Proteomes" id="UP000480275">
    <property type="component" value="Unassembled WGS sequence"/>
</dbReference>
<dbReference type="InterPro" id="IPR018376">
    <property type="entry name" value="Enoyl-CoA_hyd/isom_CS"/>
</dbReference>
<dbReference type="AlphaFoldDB" id="A0A6L5JXV6"/>
<dbReference type="PROSITE" id="PS00166">
    <property type="entry name" value="ENOYL_COA_HYDRATASE"/>
    <property type="match status" value="1"/>
</dbReference>
<dbReference type="PANTHER" id="PTHR11941:SF54">
    <property type="entry name" value="ENOYL-COA HYDRATASE, MITOCHONDRIAL"/>
    <property type="match status" value="1"/>
</dbReference>
<protein>
    <submittedName>
        <fullName evidence="4">Enoyl-CoA hydratase/isomerase family protein</fullName>
    </submittedName>
</protein>
<evidence type="ECO:0000313" key="4">
    <source>
        <dbReference type="EMBL" id="MQY51420.1"/>
    </source>
</evidence>
<evidence type="ECO:0000256" key="2">
    <source>
        <dbReference type="ARBA" id="ARBA00023239"/>
    </source>
</evidence>
<reference evidence="4 5" key="1">
    <citation type="submission" date="2019-10" db="EMBL/GenBank/DDBJ databases">
        <title>Whole-genome sequence of the purple nonsulfur photosynthetic bacterium Rhodocyclus tenuis.</title>
        <authorList>
            <person name="Kyndt J.A."/>
            <person name="Meyer T.E."/>
        </authorList>
    </citation>
    <scope>NUCLEOTIDE SEQUENCE [LARGE SCALE GENOMIC DNA]</scope>
    <source>
        <strain evidence="4 5">DSM 110</strain>
    </source>
</reference>
<accession>A0A6L5JXV6</accession>
<dbReference type="InterPro" id="IPR001753">
    <property type="entry name" value="Enoyl-CoA_hydra/iso"/>
</dbReference>
<gene>
    <name evidence="4" type="ORF">GHK24_06500</name>
</gene>
<dbReference type="SUPFAM" id="SSF52096">
    <property type="entry name" value="ClpP/crotonase"/>
    <property type="match status" value="1"/>
</dbReference>
<keyword evidence="2" id="KW-0456">Lyase</keyword>
<dbReference type="EMBL" id="WIXJ01000003">
    <property type="protein sequence ID" value="MQY51420.1"/>
    <property type="molecule type" value="Genomic_DNA"/>
</dbReference>
<dbReference type="GO" id="GO:0016829">
    <property type="term" value="F:lyase activity"/>
    <property type="evidence" value="ECO:0007669"/>
    <property type="project" value="UniProtKB-KW"/>
</dbReference>
<dbReference type="InterPro" id="IPR014748">
    <property type="entry name" value="Enoyl-CoA_hydra_C"/>
</dbReference>
<dbReference type="CDD" id="cd06558">
    <property type="entry name" value="crotonase-like"/>
    <property type="match status" value="1"/>
</dbReference>
<evidence type="ECO:0000313" key="5">
    <source>
        <dbReference type="Proteomes" id="UP000480275"/>
    </source>
</evidence>
<comment type="similarity">
    <text evidence="1 3">Belongs to the enoyl-CoA hydratase/isomerase family.</text>
</comment>
<dbReference type="Pfam" id="PF00378">
    <property type="entry name" value="ECH_1"/>
    <property type="match status" value="1"/>
</dbReference>
<dbReference type="Gene3D" id="1.10.12.10">
    <property type="entry name" value="Lyase 2-enoyl-coa Hydratase, Chain A, domain 2"/>
    <property type="match status" value="1"/>
</dbReference>
<dbReference type="PANTHER" id="PTHR11941">
    <property type="entry name" value="ENOYL-COA HYDRATASE-RELATED"/>
    <property type="match status" value="1"/>
</dbReference>
<dbReference type="InterPro" id="IPR029045">
    <property type="entry name" value="ClpP/crotonase-like_dom_sf"/>
</dbReference>